<protein>
    <submittedName>
        <fullName evidence="2">Helix-turn-helix transcriptional regulator</fullName>
    </submittedName>
</protein>
<dbReference type="KEGG" id="mgel:G5B37_03380"/>
<proteinExistence type="predicted"/>
<dbReference type="RefSeq" id="WP_164678667.1">
    <property type="nucleotide sequence ID" value="NZ_CP049057.1"/>
</dbReference>
<dbReference type="EMBL" id="CP049057">
    <property type="protein sequence ID" value="QIE58634.1"/>
    <property type="molecule type" value="Genomic_DNA"/>
</dbReference>
<evidence type="ECO:0000313" key="3">
    <source>
        <dbReference type="Proteomes" id="UP000505306"/>
    </source>
</evidence>
<dbReference type="GO" id="GO:0003677">
    <property type="term" value="F:DNA binding"/>
    <property type="evidence" value="ECO:0007669"/>
    <property type="project" value="InterPro"/>
</dbReference>
<organism evidence="2 3">
    <name type="scientific">Rasiella rasia</name>
    <dbReference type="NCBI Taxonomy" id="2744027"/>
    <lineage>
        <taxon>Bacteria</taxon>
        <taxon>Pseudomonadati</taxon>
        <taxon>Bacteroidota</taxon>
        <taxon>Flavobacteriia</taxon>
        <taxon>Flavobacteriales</taxon>
        <taxon>Flavobacteriaceae</taxon>
        <taxon>Rasiella</taxon>
    </lineage>
</organism>
<dbReference type="InterPro" id="IPR001387">
    <property type="entry name" value="Cro/C1-type_HTH"/>
</dbReference>
<gene>
    <name evidence="2" type="ORF">G5B37_03380</name>
</gene>
<dbReference type="SUPFAM" id="SSF47413">
    <property type="entry name" value="lambda repressor-like DNA-binding domains"/>
    <property type="match status" value="1"/>
</dbReference>
<evidence type="ECO:0000259" key="1">
    <source>
        <dbReference type="PROSITE" id="PS50943"/>
    </source>
</evidence>
<dbReference type="CDD" id="cd00093">
    <property type="entry name" value="HTH_XRE"/>
    <property type="match status" value="1"/>
</dbReference>
<sequence>MNDKLNTESSGFLTSYIKENKSKIDESLVSLRLMKEVDDFLDINCISQRSFADDIGYSEAYISQLMSGVKKFNTSFINRLEKKYNLRIEFKLNPKNECKFISKLSNTTIEFRITNFNLIQSEKNFSSNNNPLDYCQFETVED</sequence>
<name>A0A6G6GJE2_9FLAO</name>
<dbReference type="PROSITE" id="PS50943">
    <property type="entry name" value="HTH_CROC1"/>
    <property type="match status" value="1"/>
</dbReference>
<evidence type="ECO:0000313" key="2">
    <source>
        <dbReference type="EMBL" id="QIE58634.1"/>
    </source>
</evidence>
<feature type="domain" description="HTH cro/C1-type" evidence="1">
    <location>
        <begin position="46"/>
        <end position="91"/>
    </location>
</feature>
<dbReference type="Gene3D" id="1.10.260.40">
    <property type="entry name" value="lambda repressor-like DNA-binding domains"/>
    <property type="match status" value="1"/>
</dbReference>
<dbReference type="AlphaFoldDB" id="A0A6G6GJE2"/>
<reference evidence="2 3" key="1">
    <citation type="submission" date="2020-02" db="EMBL/GenBank/DDBJ databases">
        <title>Complete genome sequence of Flavobacteriaceae bacterium.</title>
        <authorList>
            <person name="Kim S.-J."/>
            <person name="Kim Y.-S."/>
            <person name="Kim K.-H."/>
        </authorList>
    </citation>
    <scope>NUCLEOTIDE SEQUENCE [LARGE SCALE GENOMIC DNA]</scope>
    <source>
        <strain evidence="2 3">RR4-40</strain>
    </source>
</reference>
<accession>A0A6G6GJE2</accession>
<dbReference type="Proteomes" id="UP000505306">
    <property type="component" value="Chromosome"/>
</dbReference>
<dbReference type="InterPro" id="IPR010982">
    <property type="entry name" value="Lambda_DNA-bd_dom_sf"/>
</dbReference>
<keyword evidence="3" id="KW-1185">Reference proteome</keyword>